<feature type="domain" description="LRAT" evidence="2">
    <location>
        <begin position="202"/>
        <end position="330"/>
    </location>
</feature>
<feature type="transmembrane region" description="Helical" evidence="1">
    <location>
        <begin position="443"/>
        <end position="462"/>
    </location>
</feature>
<organism evidence="4 5">
    <name type="scientific">Rotaria socialis</name>
    <dbReference type="NCBI Taxonomy" id="392032"/>
    <lineage>
        <taxon>Eukaryota</taxon>
        <taxon>Metazoa</taxon>
        <taxon>Spiralia</taxon>
        <taxon>Gnathifera</taxon>
        <taxon>Rotifera</taxon>
        <taxon>Eurotatoria</taxon>
        <taxon>Bdelloidea</taxon>
        <taxon>Philodinida</taxon>
        <taxon>Philodinidae</taxon>
        <taxon>Rotaria</taxon>
    </lineage>
</organism>
<evidence type="ECO:0000313" key="5">
    <source>
        <dbReference type="Proteomes" id="UP000663838"/>
    </source>
</evidence>
<reference evidence="4" key="1">
    <citation type="submission" date="2021-02" db="EMBL/GenBank/DDBJ databases">
        <authorList>
            <person name="Nowell W R."/>
        </authorList>
    </citation>
    <scope>NUCLEOTIDE SEQUENCE</scope>
</reference>
<comment type="caution">
    <text evidence="4">The sequence shown here is derived from an EMBL/GenBank/DDBJ whole genome shotgun (WGS) entry which is preliminary data.</text>
</comment>
<dbReference type="EMBL" id="CAJOBS010000882">
    <property type="protein sequence ID" value="CAF4655470.1"/>
    <property type="molecule type" value="Genomic_DNA"/>
</dbReference>
<dbReference type="Proteomes" id="UP000663838">
    <property type="component" value="Unassembled WGS sequence"/>
</dbReference>
<dbReference type="AlphaFoldDB" id="A0A821FSF7"/>
<evidence type="ECO:0000313" key="4">
    <source>
        <dbReference type="EMBL" id="CAF4655470.1"/>
    </source>
</evidence>
<dbReference type="InterPro" id="IPR007053">
    <property type="entry name" value="LRAT_dom"/>
</dbReference>
<evidence type="ECO:0000313" key="3">
    <source>
        <dbReference type="EMBL" id="CAF3366118.1"/>
    </source>
</evidence>
<proteinExistence type="predicted"/>
<feature type="transmembrane region" description="Helical" evidence="1">
    <location>
        <begin position="381"/>
        <end position="401"/>
    </location>
</feature>
<feature type="transmembrane region" description="Helical" evidence="1">
    <location>
        <begin position="413"/>
        <end position="437"/>
    </location>
</feature>
<dbReference type="Proteomes" id="UP000663865">
    <property type="component" value="Unassembled WGS sequence"/>
</dbReference>
<gene>
    <name evidence="3" type="ORF">KIK155_LOCUS4950</name>
    <name evidence="4" type="ORF">TOA249_LOCUS14317</name>
</gene>
<evidence type="ECO:0000259" key="2">
    <source>
        <dbReference type="PROSITE" id="PS51934"/>
    </source>
</evidence>
<keyword evidence="1" id="KW-0472">Membrane</keyword>
<keyword evidence="1" id="KW-0812">Transmembrane</keyword>
<protein>
    <recommendedName>
        <fullName evidence="2">LRAT domain-containing protein</fullName>
    </recommendedName>
</protein>
<dbReference type="Gene3D" id="3.90.1720.10">
    <property type="entry name" value="endopeptidase domain like (from Nostoc punctiforme)"/>
    <property type="match status" value="1"/>
</dbReference>
<evidence type="ECO:0000256" key="1">
    <source>
        <dbReference type="SAM" id="Phobius"/>
    </source>
</evidence>
<dbReference type="Pfam" id="PF04970">
    <property type="entry name" value="LRAT"/>
    <property type="match status" value="1"/>
</dbReference>
<dbReference type="PROSITE" id="PS51934">
    <property type="entry name" value="LRAT"/>
    <property type="match status" value="1"/>
</dbReference>
<sequence>MFCSSSSSEASRSGSSLTLQSKLKRIWQRIRYSNFLLASLIDIDDGIKGINGRTFIVDEIQVETENIMKELGAPIKLQLLRVTHKFYIHLFSENADIWSRMCSYDDDEEAANTTTGPEEEEVLLNTPTLDLDKSDTFEQSTLKPKNWPGTVYSTVRAALENFCIAPRYSKEVCALYSPLSTIDRTLSISDGEVLCIKKYRSAALGCVTSFYHFGVYVGKMTTKDGRNLSDAVIELVKDHETQNISINAVPLVGTKKGACFVLEKTENGRPSLLFKVKYRGRTQEQQNETALRALGIYENSHEYLKKYSIFTNNCEHFINICAFGTPHCQQRVQMVMTTISNISKACSSLSRPLRYVLIALAELTENSFKLSQILSTALGEGLALAMLVAECSFTIFWDIYLLKHTNRLTRINILHVLKLCLLPMIPELIVAVGFLLFGILCAVSGPVGLAIGISGVILLLIMRFTTRPRIQRWLEQREVARQEDFLRWHPHEVARLAREISEDDEPHDDLIINFERRKLSGQAIADIINQERNNSAENHLENALQFLDSIRLDRFKRNLKFILGHFDVSEQLKSSIELSYGEYLLNIDTYDSPTMTIRQILDMARLNWNTNFVKGHWQLSMINPEDGKKSVVASYAMEKSIMRKITAIPDSTTKIELSYVRSDECQIL</sequence>
<keyword evidence="1" id="KW-1133">Transmembrane helix</keyword>
<dbReference type="EMBL" id="CAJNYV010000529">
    <property type="protein sequence ID" value="CAF3366118.1"/>
    <property type="molecule type" value="Genomic_DNA"/>
</dbReference>
<name>A0A821FSF7_9BILA</name>
<accession>A0A821FSF7</accession>